<name>B6T065_MAIZE</name>
<accession>B6T065</accession>
<keyword evidence="1" id="KW-0732">Signal</keyword>
<evidence type="ECO:0000313" key="2">
    <source>
        <dbReference type="EMBL" id="ACG30498.1"/>
    </source>
</evidence>
<proteinExistence type="evidence at transcript level"/>
<feature type="signal peptide" evidence="1">
    <location>
        <begin position="1"/>
        <end position="24"/>
    </location>
</feature>
<dbReference type="AlphaFoldDB" id="B6T065"/>
<evidence type="ECO:0000256" key="1">
    <source>
        <dbReference type="SAM" id="SignalP"/>
    </source>
</evidence>
<feature type="chain" id="PRO_5002849922" evidence="1">
    <location>
        <begin position="25"/>
        <end position="58"/>
    </location>
</feature>
<sequence>MLLFGVMLILHIHCLFVLLRLARGYESFEDHPGTWNLKSQVKNRYHRMRRMEDAVMSL</sequence>
<protein>
    <submittedName>
        <fullName evidence="2">Uncharacterized protein</fullName>
    </submittedName>
</protein>
<organism evidence="2">
    <name type="scientific">Zea mays</name>
    <name type="common">Maize</name>
    <dbReference type="NCBI Taxonomy" id="4577"/>
    <lineage>
        <taxon>Eukaryota</taxon>
        <taxon>Viridiplantae</taxon>
        <taxon>Streptophyta</taxon>
        <taxon>Embryophyta</taxon>
        <taxon>Tracheophyta</taxon>
        <taxon>Spermatophyta</taxon>
        <taxon>Magnoliopsida</taxon>
        <taxon>Liliopsida</taxon>
        <taxon>Poales</taxon>
        <taxon>Poaceae</taxon>
        <taxon>PACMAD clade</taxon>
        <taxon>Panicoideae</taxon>
        <taxon>Andropogonodae</taxon>
        <taxon>Andropogoneae</taxon>
        <taxon>Tripsacinae</taxon>
        <taxon>Zea</taxon>
    </lineage>
</organism>
<dbReference type="EMBL" id="EU958380">
    <property type="protein sequence ID" value="ACG30498.1"/>
    <property type="molecule type" value="mRNA"/>
</dbReference>
<reference evidence="2" key="1">
    <citation type="journal article" date="2009" name="Plant Mol. Biol.">
        <title>Insights into corn genes derived from large-scale cDNA sequencing.</title>
        <authorList>
            <person name="Alexandrov N.N."/>
            <person name="Brover V.V."/>
            <person name="Freidin S."/>
            <person name="Troukhan M.E."/>
            <person name="Tatarinova T.V."/>
            <person name="Zhang H."/>
            <person name="Swaller T.J."/>
            <person name="Lu Y.P."/>
            <person name="Bouck J."/>
            <person name="Flavell R.B."/>
            <person name="Feldmann K.A."/>
        </authorList>
    </citation>
    <scope>NUCLEOTIDE SEQUENCE</scope>
</reference>